<proteinExistence type="predicted"/>
<accession>A0ABQ2EKG8</accession>
<evidence type="ECO:0000256" key="1">
    <source>
        <dbReference type="SAM" id="MobiDB-lite"/>
    </source>
</evidence>
<reference evidence="3" key="1">
    <citation type="journal article" date="2019" name="Int. J. Syst. Evol. Microbiol.">
        <title>The Global Catalogue of Microorganisms (GCM) 10K type strain sequencing project: providing services to taxonomists for standard genome sequencing and annotation.</title>
        <authorList>
            <consortium name="The Broad Institute Genomics Platform"/>
            <consortium name="The Broad Institute Genome Sequencing Center for Infectious Disease"/>
            <person name="Wu L."/>
            <person name="Ma J."/>
        </authorList>
    </citation>
    <scope>NUCLEOTIDE SEQUENCE [LARGE SCALE GENOMIC DNA]</scope>
    <source>
        <strain evidence="3">CGMCC 4.7275</strain>
    </source>
</reference>
<sequence length="571" mass="63170">MTPDENAYDEYQVERTAGVAAGEAAEAGAAGTAVARPVAQQAGQPVDRPADPSPDRPADRSPDRPAERAPGHTEQRPPTLLRVLLERLNWAKFAVFDVQFSLAARRAAKEYGNSRVGNVSVSRITFKRWLAGTQSPQGDAATVLAYMLGVEVDLLLQRVPSREVVPARLPHGSSLATARSMDALWSSSSLSPSEAAAGTGGLWYLDGLRIFDGTAVPAQMYEATSQDDVVSIAVEENPHLRAFVQPARRALLIASLGGSGGEGLFVLDSARARYQLDADPRGTLPIPKPYRLDDLTFGILWAMLNLEDSLLADDHILDSERQELESHLAMPRSAVARSAVPELSRVGAAWLGSYFCALHIERHLGDVTEPPFFWTREQTGEEGAAWLFFRHKHEHLARAMSRRTDTSERPGHAFCIPEKSVKESEPYERILLFLAVALMEMHGLAVWVCTEEEYSQIDEFVLAPDDRVIVANWLRSDGIWRVGITDQRSQVRTYTQAIDHARAHSVIEGPTSGHRLRALADYLSVDWPWLLRRCQELGAYGSSGMLRPRSRLLSMDQLDEVLRFVGELDPR</sequence>
<dbReference type="EMBL" id="BMMV01000018">
    <property type="protein sequence ID" value="GGK11872.1"/>
    <property type="molecule type" value="Genomic_DNA"/>
</dbReference>
<comment type="caution">
    <text evidence="2">The sequence shown here is derived from an EMBL/GenBank/DDBJ whole genome shotgun (WGS) entry which is preliminary data.</text>
</comment>
<gene>
    <name evidence="2" type="ORF">GCM10011583_49970</name>
</gene>
<name>A0ABQ2EKG8_9ACTN</name>
<dbReference type="Proteomes" id="UP000660265">
    <property type="component" value="Unassembled WGS sequence"/>
</dbReference>
<protein>
    <recommendedName>
        <fullName evidence="4">XRE family transcriptional regulator</fullName>
    </recommendedName>
</protein>
<feature type="compositionally biased region" description="Basic and acidic residues" evidence="1">
    <location>
        <begin position="48"/>
        <end position="75"/>
    </location>
</feature>
<evidence type="ECO:0000313" key="2">
    <source>
        <dbReference type="EMBL" id="GGK11872.1"/>
    </source>
</evidence>
<keyword evidence="3" id="KW-1185">Reference proteome</keyword>
<feature type="compositionally biased region" description="Low complexity" evidence="1">
    <location>
        <begin position="23"/>
        <end position="35"/>
    </location>
</feature>
<organism evidence="2 3">
    <name type="scientific">Streptomyces camponoticapitis</name>
    <dbReference type="NCBI Taxonomy" id="1616125"/>
    <lineage>
        <taxon>Bacteria</taxon>
        <taxon>Bacillati</taxon>
        <taxon>Actinomycetota</taxon>
        <taxon>Actinomycetes</taxon>
        <taxon>Kitasatosporales</taxon>
        <taxon>Streptomycetaceae</taxon>
        <taxon>Streptomyces</taxon>
    </lineage>
</organism>
<evidence type="ECO:0000313" key="3">
    <source>
        <dbReference type="Proteomes" id="UP000660265"/>
    </source>
</evidence>
<evidence type="ECO:0008006" key="4">
    <source>
        <dbReference type="Google" id="ProtNLM"/>
    </source>
</evidence>
<dbReference type="RefSeq" id="WP_189109799.1">
    <property type="nucleotide sequence ID" value="NZ_BMMV01000018.1"/>
</dbReference>
<feature type="region of interest" description="Disordered" evidence="1">
    <location>
        <begin position="23"/>
        <end position="78"/>
    </location>
</feature>